<organism evidence="1 2">
    <name type="scientific">Portunus trituberculatus</name>
    <name type="common">Swimming crab</name>
    <name type="synonym">Neptunus trituberculatus</name>
    <dbReference type="NCBI Taxonomy" id="210409"/>
    <lineage>
        <taxon>Eukaryota</taxon>
        <taxon>Metazoa</taxon>
        <taxon>Ecdysozoa</taxon>
        <taxon>Arthropoda</taxon>
        <taxon>Crustacea</taxon>
        <taxon>Multicrustacea</taxon>
        <taxon>Malacostraca</taxon>
        <taxon>Eumalacostraca</taxon>
        <taxon>Eucarida</taxon>
        <taxon>Decapoda</taxon>
        <taxon>Pleocyemata</taxon>
        <taxon>Brachyura</taxon>
        <taxon>Eubrachyura</taxon>
        <taxon>Portunoidea</taxon>
        <taxon>Portunidae</taxon>
        <taxon>Portuninae</taxon>
        <taxon>Portunus</taxon>
    </lineage>
</organism>
<gene>
    <name evidence="1" type="ORF">E2C01_021349</name>
</gene>
<evidence type="ECO:0000313" key="1">
    <source>
        <dbReference type="EMBL" id="MPC28155.1"/>
    </source>
</evidence>
<protein>
    <submittedName>
        <fullName evidence="1">Uncharacterized protein</fullName>
    </submittedName>
</protein>
<dbReference type="Proteomes" id="UP000324222">
    <property type="component" value="Unassembled WGS sequence"/>
</dbReference>
<sequence>MSPGMKLISSALRASNWYSARRFMTPSLFSPGTAFSSLSEGIPESVVEVVDEMVVVVVVENAPQGAVVVVEEEEVVELWTPQPTALVLLVMKVELVLLMPSAFWGAGGTAGFS</sequence>
<dbReference type="AlphaFoldDB" id="A0A5B7E458"/>
<reference evidence="1 2" key="1">
    <citation type="submission" date="2019-05" db="EMBL/GenBank/DDBJ databases">
        <title>Another draft genome of Portunus trituberculatus and its Hox gene families provides insights of decapod evolution.</title>
        <authorList>
            <person name="Jeong J.-H."/>
            <person name="Song I."/>
            <person name="Kim S."/>
            <person name="Choi T."/>
            <person name="Kim D."/>
            <person name="Ryu S."/>
            <person name="Kim W."/>
        </authorList>
    </citation>
    <scope>NUCLEOTIDE SEQUENCE [LARGE SCALE GENOMIC DNA]</scope>
    <source>
        <tissue evidence="1">Muscle</tissue>
    </source>
</reference>
<name>A0A5B7E458_PORTR</name>
<dbReference type="EMBL" id="VSRR010001865">
    <property type="protein sequence ID" value="MPC28155.1"/>
    <property type="molecule type" value="Genomic_DNA"/>
</dbReference>
<evidence type="ECO:0000313" key="2">
    <source>
        <dbReference type="Proteomes" id="UP000324222"/>
    </source>
</evidence>
<keyword evidence="2" id="KW-1185">Reference proteome</keyword>
<accession>A0A5B7E458</accession>
<comment type="caution">
    <text evidence="1">The sequence shown here is derived from an EMBL/GenBank/DDBJ whole genome shotgun (WGS) entry which is preliminary data.</text>
</comment>
<proteinExistence type="predicted"/>